<protein>
    <submittedName>
        <fullName evidence="2">Snakin-2</fullName>
    </submittedName>
</protein>
<dbReference type="PANTHER" id="PTHR23201">
    <property type="entry name" value="EXTENSIN, PROLINE-RICH PROTEIN"/>
    <property type="match status" value="1"/>
</dbReference>
<feature type="non-terminal residue" evidence="2">
    <location>
        <position position="1"/>
    </location>
</feature>
<dbReference type="PANTHER" id="PTHR23201:SF136">
    <property type="entry name" value="GIBBERELLIN-REGULATED FAMILY PROTEIN"/>
    <property type="match status" value="1"/>
</dbReference>
<reference evidence="2 3" key="1">
    <citation type="submission" date="2018-09" db="EMBL/GenBank/DDBJ databases">
        <title>A high-quality reference genome of wild soybean provides a powerful tool to mine soybean genomes.</title>
        <authorList>
            <person name="Xie M."/>
            <person name="Chung C.Y.L."/>
            <person name="Li M.-W."/>
            <person name="Wong F.-L."/>
            <person name="Chan T.-F."/>
            <person name="Lam H.-M."/>
        </authorList>
    </citation>
    <scope>NUCLEOTIDE SEQUENCE [LARGE SCALE GENOMIC DNA]</scope>
    <source>
        <strain evidence="3">cv. W05</strain>
        <tissue evidence="2">Hypocotyl of etiolated seedlings</tissue>
    </source>
</reference>
<gene>
    <name evidence="2" type="ORF">D0Y65_048348</name>
</gene>
<accession>A0A445FSL1</accession>
<comment type="caution">
    <text evidence="2">The sequence shown here is derived from an EMBL/GenBank/DDBJ whole genome shotgun (WGS) entry which is preliminary data.</text>
</comment>
<dbReference type="EMBL" id="QZWG01000018">
    <property type="protein sequence ID" value="RZB51881.1"/>
    <property type="molecule type" value="Genomic_DNA"/>
</dbReference>
<evidence type="ECO:0000313" key="3">
    <source>
        <dbReference type="Proteomes" id="UP000289340"/>
    </source>
</evidence>
<evidence type="ECO:0000313" key="2">
    <source>
        <dbReference type="EMBL" id="RZB51881.1"/>
    </source>
</evidence>
<dbReference type="Pfam" id="PF02704">
    <property type="entry name" value="GASA"/>
    <property type="match status" value="1"/>
</dbReference>
<dbReference type="Proteomes" id="UP000289340">
    <property type="component" value="Chromosome 18"/>
</dbReference>
<sequence length="150" mass="16908">LKWYSTFAGPPHIQYTLQLVDSASKWRRKGRLYYCCCSWLQLSSACQLCRVLFLVSTFKAISPILSVFPGLASVLQLVKGPNRRLLPFVDCGARCRVRCSLHSRPKICSRACGTCCFRCRCVPPGTYGNREMCGKCYTDMITHGNKPKCP</sequence>
<dbReference type="AlphaFoldDB" id="A0A445FSL1"/>
<dbReference type="InterPro" id="IPR003854">
    <property type="entry name" value="GASA"/>
</dbReference>
<organism evidence="2 3">
    <name type="scientific">Glycine soja</name>
    <name type="common">Wild soybean</name>
    <dbReference type="NCBI Taxonomy" id="3848"/>
    <lineage>
        <taxon>Eukaryota</taxon>
        <taxon>Viridiplantae</taxon>
        <taxon>Streptophyta</taxon>
        <taxon>Embryophyta</taxon>
        <taxon>Tracheophyta</taxon>
        <taxon>Spermatophyta</taxon>
        <taxon>Magnoliopsida</taxon>
        <taxon>eudicotyledons</taxon>
        <taxon>Gunneridae</taxon>
        <taxon>Pentapetalae</taxon>
        <taxon>rosids</taxon>
        <taxon>fabids</taxon>
        <taxon>Fabales</taxon>
        <taxon>Fabaceae</taxon>
        <taxon>Papilionoideae</taxon>
        <taxon>50 kb inversion clade</taxon>
        <taxon>NPAAA clade</taxon>
        <taxon>indigoferoid/millettioid clade</taxon>
        <taxon>Phaseoleae</taxon>
        <taxon>Glycine</taxon>
        <taxon>Glycine subgen. Soja</taxon>
    </lineage>
</organism>
<evidence type="ECO:0000256" key="1">
    <source>
        <dbReference type="ARBA" id="ARBA00010582"/>
    </source>
</evidence>
<comment type="similarity">
    <text evidence="1">Belongs to the GASA family.</text>
</comment>
<proteinExistence type="inferred from homology"/>
<keyword evidence="3" id="KW-1185">Reference proteome</keyword>
<name>A0A445FSL1_GLYSO</name>